<name>A0A154L8F0_9PROT</name>
<protein>
    <recommendedName>
        <fullName evidence="3">DUF2000 domain-containing protein</fullName>
    </recommendedName>
</protein>
<gene>
    <name evidence="1" type="ORF">AUP42_14995</name>
</gene>
<dbReference type="InterPro" id="IPR023476">
    <property type="entry name" value="Pep_tRNA_hydro_II_dom_sf"/>
</dbReference>
<evidence type="ECO:0008006" key="3">
    <source>
        <dbReference type="Google" id="ProtNLM"/>
    </source>
</evidence>
<dbReference type="Pfam" id="PF09391">
    <property type="entry name" value="DUF2000"/>
    <property type="match status" value="1"/>
</dbReference>
<dbReference type="InterPro" id="IPR018988">
    <property type="entry name" value="DUF2000"/>
</dbReference>
<dbReference type="AlphaFoldDB" id="A0A154L8F0"/>
<proteinExistence type="predicted"/>
<sequence>MFDTKVAIVLRNDLKNWQLLNVTAFLMSGIVAQHPDIIGEPYIDRDKNIYNPLSRQPAIVLTADQDTIAKVHRRALERGVTTSLYVEEMFSTGHDAANREVFGQFSPDDAKVVGIALRAEKRVADKIIKGAKMHP</sequence>
<dbReference type="Proteomes" id="UP000076335">
    <property type="component" value="Unassembled WGS sequence"/>
</dbReference>
<accession>A0A154L8F0</accession>
<dbReference type="RefSeq" id="WP_062950163.1">
    <property type="nucleotide sequence ID" value="NZ_CP136684.1"/>
</dbReference>
<comment type="caution">
    <text evidence="1">The sequence shown here is derived from an EMBL/GenBank/DDBJ whole genome shotgun (WGS) entry which is preliminary data.</text>
</comment>
<dbReference type="EMBL" id="LPVY01000005">
    <property type="protein sequence ID" value="KZB66834.1"/>
    <property type="molecule type" value="Genomic_DNA"/>
</dbReference>
<evidence type="ECO:0000313" key="2">
    <source>
        <dbReference type="Proteomes" id="UP000076335"/>
    </source>
</evidence>
<reference evidence="1 2" key="1">
    <citation type="submission" date="2015-12" db="EMBL/GenBank/DDBJ databases">
        <title>Genome sequence of Thalassospira lucentensis MCCC 1A02072.</title>
        <authorList>
            <person name="Lu L."/>
            <person name="Lai Q."/>
            <person name="Shao Z."/>
            <person name="Qian P."/>
        </authorList>
    </citation>
    <scope>NUCLEOTIDE SEQUENCE [LARGE SCALE GENOMIC DNA]</scope>
    <source>
        <strain evidence="1 2">MCCC 1A02072</strain>
    </source>
</reference>
<dbReference type="SUPFAM" id="SSF102462">
    <property type="entry name" value="Peptidyl-tRNA hydrolase II"/>
    <property type="match status" value="1"/>
</dbReference>
<evidence type="ECO:0000313" key="1">
    <source>
        <dbReference type="EMBL" id="KZB66834.1"/>
    </source>
</evidence>
<organism evidence="1 2">
    <name type="scientific">Thalassospira lucentensis</name>
    <dbReference type="NCBI Taxonomy" id="168935"/>
    <lineage>
        <taxon>Bacteria</taxon>
        <taxon>Pseudomonadati</taxon>
        <taxon>Pseudomonadota</taxon>
        <taxon>Alphaproteobacteria</taxon>
        <taxon>Rhodospirillales</taxon>
        <taxon>Thalassospiraceae</taxon>
        <taxon>Thalassospira</taxon>
    </lineage>
</organism>
<dbReference type="OrthoDB" id="1684239at2"/>
<dbReference type="Gene3D" id="3.40.1490.10">
    <property type="entry name" value="Bit1"/>
    <property type="match status" value="1"/>
</dbReference>